<name>A0A9N7VZ04_PLEPL</name>
<feature type="region of interest" description="Disordered" evidence="1">
    <location>
        <begin position="100"/>
        <end position="124"/>
    </location>
</feature>
<sequence>MSQTRSAGATWSAAHSRETLLPTRLPLRRALPHHTGLLRLSWLHDILLGRFYCSLPEGRHVRNPPPPARLLLLALAWETTLGGRLGEPPLSFGIRAVVTSPTTSTTNGQKTATNSRQLGPGGGG</sequence>
<evidence type="ECO:0000313" key="2">
    <source>
        <dbReference type="EMBL" id="CAB1459753.1"/>
    </source>
</evidence>
<organism evidence="2 3">
    <name type="scientific">Pleuronectes platessa</name>
    <name type="common">European plaice</name>
    <dbReference type="NCBI Taxonomy" id="8262"/>
    <lineage>
        <taxon>Eukaryota</taxon>
        <taxon>Metazoa</taxon>
        <taxon>Chordata</taxon>
        <taxon>Craniata</taxon>
        <taxon>Vertebrata</taxon>
        <taxon>Euteleostomi</taxon>
        <taxon>Actinopterygii</taxon>
        <taxon>Neopterygii</taxon>
        <taxon>Teleostei</taxon>
        <taxon>Neoteleostei</taxon>
        <taxon>Acanthomorphata</taxon>
        <taxon>Carangaria</taxon>
        <taxon>Pleuronectiformes</taxon>
        <taxon>Pleuronectoidei</taxon>
        <taxon>Pleuronectidae</taxon>
        <taxon>Pleuronectes</taxon>
    </lineage>
</organism>
<gene>
    <name evidence="2" type="ORF">PLEPLA_LOCUS47590</name>
</gene>
<comment type="caution">
    <text evidence="2">The sequence shown here is derived from an EMBL/GenBank/DDBJ whole genome shotgun (WGS) entry which is preliminary data.</text>
</comment>
<evidence type="ECO:0000256" key="1">
    <source>
        <dbReference type="SAM" id="MobiDB-lite"/>
    </source>
</evidence>
<evidence type="ECO:0000313" key="3">
    <source>
        <dbReference type="Proteomes" id="UP001153269"/>
    </source>
</evidence>
<dbReference type="Proteomes" id="UP001153269">
    <property type="component" value="Unassembled WGS sequence"/>
</dbReference>
<proteinExistence type="predicted"/>
<keyword evidence="3" id="KW-1185">Reference proteome</keyword>
<protein>
    <submittedName>
        <fullName evidence="2">Uncharacterized protein</fullName>
    </submittedName>
</protein>
<dbReference type="EMBL" id="CADEAL010004446">
    <property type="protein sequence ID" value="CAB1459753.1"/>
    <property type="molecule type" value="Genomic_DNA"/>
</dbReference>
<feature type="compositionally biased region" description="Polar residues" evidence="1">
    <location>
        <begin position="100"/>
        <end position="117"/>
    </location>
</feature>
<dbReference type="AlphaFoldDB" id="A0A9N7VZ04"/>
<accession>A0A9N7VZ04</accession>
<reference evidence="2" key="1">
    <citation type="submission" date="2020-03" db="EMBL/GenBank/DDBJ databases">
        <authorList>
            <person name="Weist P."/>
        </authorList>
    </citation>
    <scope>NUCLEOTIDE SEQUENCE</scope>
</reference>